<sequence length="217" mass="23265">MLHLLPCCRPCRRSSSDLNVTCARSCFSPATSNCSPLFLVGFNPAFHGRRVLDRGAGQLRLAAAAAAGFDAVLASVDPYTAPSCRQLHGLPLVLIAGSQPLLLHATRRIRLRFSKMQAAMRSDTCCAGAVAPGFPASSDCSRFRLPQPLGRRSWRDQGPASTVAVCMASGRLVNHGHRGEKACYQTSTVKSPQGYPPVPPSSLRDRPSDRPGRGQKL</sequence>
<name>A0AA40K390_9PEZI</name>
<evidence type="ECO:0000313" key="3">
    <source>
        <dbReference type="Proteomes" id="UP001172155"/>
    </source>
</evidence>
<evidence type="ECO:0000256" key="1">
    <source>
        <dbReference type="SAM" id="MobiDB-lite"/>
    </source>
</evidence>
<comment type="caution">
    <text evidence="2">The sequence shown here is derived from an EMBL/GenBank/DDBJ whole genome shotgun (WGS) entry which is preliminary data.</text>
</comment>
<dbReference type="EMBL" id="JAUKUD010000005">
    <property type="protein sequence ID" value="KAK0744225.1"/>
    <property type="molecule type" value="Genomic_DNA"/>
</dbReference>
<accession>A0AA40K390</accession>
<feature type="region of interest" description="Disordered" evidence="1">
    <location>
        <begin position="185"/>
        <end position="217"/>
    </location>
</feature>
<evidence type="ECO:0000313" key="2">
    <source>
        <dbReference type="EMBL" id="KAK0744225.1"/>
    </source>
</evidence>
<reference evidence="2" key="1">
    <citation type="submission" date="2023-06" db="EMBL/GenBank/DDBJ databases">
        <title>Genome-scale phylogeny and comparative genomics of the fungal order Sordariales.</title>
        <authorList>
            <consortium name="Lawrence Berkeley National Laboratory"/>
            <person name="Hensen N."/>
            <person name="Bonometti L."/>
            <person name="Westerberg I."/>
            <person name="Brannstrom I.O."/>
            <person name="Guillou S."/>
            <person name="Cros-Aarteil S."/>
            <person name="Calhoun S."/>
            <person name="Haridas S."/>
            <person name="Kuo A."/>
            <person name="Mondo S."/>
            <person name="Pangilinan J."/>
            <person name="Riley R."/>
            <person name="LaButti K."/>
            <person name="Andreopoulos B."/>
            <person name="Lipzen A."/>
            <person name="Chen C."/>
            <person name="Yanf M."/>
            <person name="Daum C."/>
            <person name="Ng V."/>
            <person name="Clum A."/>
            <person name="Steindorff A."/>
            <person name="Ohm R."/>
            <person name="Martin F."/>
            <person name="Silar P."/>
            <person name="Natvig D."/>
            <person name="Lalanne C."/>
            <person name="Gautier V."/>
            <person name="Ament-velasquez S.L."/>
            <person name="Kruys A."/>
            <person name="Hutchinson M.I."/>
            <person name="Powell A.J."/>
            <person name="Barry K."/>
            <person name="Miller A.N."/>
            <person name="Grigoriev I.V."/>
            <person name="Debuchy R."/>
            <person name="Gladieux P."/>
            <person name="Thoren M.H."/>
            <person name="Johannesson H."/>
        </authorList>
    </citation>
    <scope>NUCLEOTIDE SEQUENCE</scope>
    <source>
        <strain evidence="2">SMH3187-1</strain>
    </source>
</reference>
<proteinExistence type="predicted"/>
<gene>
    <name evidence="2" type="ORF">B0T18DRAFT_199232</name>
</gene>
<feature type="compositionally biased region" description="Basic and acidic residues" evidence="1">
    <location>
        <begin position="203"/>
        <end position="217"/>
    </location>
</feature>
<dbReference type="AlphaFoldDB" id="A0AA40K390"/>
<dbReference type="Proteomes" id="UP001172155">
    <property type="component" value="Unassembled WGS sequence"/>
</dbReference>
<keyword evidence="3" id="KW-1185">Reference proteome</keyword>
<organism evidence="2 3">
    <name type="scientific">Schizothecium vesticola</name>
    <dbReference type="NCBI Taxonomy" id="314040"/>
    <lineage>
        <taxon>Eukaryota</taxon>
        <taxon>Fungi</taxon>
        <taxon>Dikarya</taxon>
        <taxon>Ascomycota</taxon>
        <taxon>Pezizomycotina</taxon>
        <taxon>Sordariomycetes</taxon>
        <taxon>Sordariomycetidae</taxon>
        <taxon>Sordariales</taxon>
        <taxon>Schizotheciaceae</taxon>
        <taxon>Schizothecium</taxon>
    </lineage>
</organism>
<protein>
    <submittedName>
        <fullName evidence="2">Uncharacterized protein</fullName>
    </submittedName>
</protein>